<dbReference type="AlphaFoldDB" id="A0A5R9A2E4"/>
<evidence type="ECO:0000256" key="1">
    <source>
        <dbReference type="SAM" id="MobiDB-lite"/>
    </source>
</evidence>
<dbReference type="PROSITE" id="PS51257">
    <property type="entry name" value="PROKAR_LIPOPROTEIN"/>
    <property type="match status" value="1"/>
</dbReference>
<dbReference type="OrthoDB" id="3268622at2"/>
<keyword evidence="4" id="KW-1185">Reference proteome</keyword>
<dbReference type="InterPro" id="IPR025323">
    <property type="entry name" value="DUF4229"/>
</dbReference>
<sequence>MAVLKYSVLRLGIFAVVFFGCLYINLGRFTFIFAVLIGLAVSWMVSYLFFNSWRVEAGEQLARWVGRRRRSTSEQQDNAAEDQLAERFHEHPAEPVAEPDEADPDQPGRSDR</sequence>
<keyword evidence="2" id="KW-0812">Transmembrane</keyword>
<accession>A0A5R9A2E4</accession>
<feature type="transmembrane region" description="Helical" evidence="2">
    <location>
        <begin position="7"/>
        <end position="25"/>
    </location>
</feature>
<feature type="transmembrane region" description="Helical" evidence="2">
    <location>
        <begin position="31"/>
        <end position="50"/>
    </location>
</feature>
<evidence type="ECO:0000313" key="4">
    <source>
        <dbReference type="Proteomes" id="UP000306544"/>
    </source>
</evidence>
<organism evidence="3 4">
    <name type="scientific">Nesterenkonia sphaerica</name>
    <dbReference type="NCBI Taxonomy" id="1804988"/>
    <lineage>
        <taxon>Bacteria</taxon>
        <taxon>Bacillati</taxon>
        <taxon>Actinomycetota</taxon>
        <taxon>Actinomycetes</taxon>
        <taxon>Micrococcales</taxon>
        <taxon>Micrococcaceae</taxon>
        <taxon>Nesterenkonia</taxon>
    </lineage>
</organism>
<evidence type="ECO:0000313" key="3">
    <source>
        <dbReference type="EMBL" id="TLP72768.1"/>
    </source>
</evidence>
<name>A0A5R9A2E4_9MICC</name>
<gene>
    <name evidence="3" type="ORF">FEF27_11575</name>
</gene>
<feature type="region of interest" description="Disordered" evidence="1">
    <location>
        <begin position="90"/>
        <end position="112"/>
    </location>
</feature>
<reference evidence="3 4" key="1">
    <citation type="submission" date="2019-05" db="EMBL/GenBank/DDBJ databases">
        <title>Nesterenkonia sp. GY239, isolated from the Southern Atlantic Ocean.</title>
        <authorList>
            <person name="Zhang G."/>
        </authorList>
    </citation>
    <scope>NUCLEOTIDE SEQUENCE [LARGE SCALE GENOMIC DNA]</scope>
    <source>
        <strain evidence="3 4">GY239</strain>
    </source>
</reference>
<proteinExistence type="predicted"/>
<comment type="caution">
    <text evidence="3">The sequence shown here is derived from an EMBL/GenBank/DDBJ whole genome shotgun (WGS) entry which is preliminary data.</text>
</comment>
<dbReference type="Pfam" id="PF14012">
    <property type="entry name" value="DUF4229"/>
    <property type="match status" value="1"/>
</dbReference>
<protein>
    <submittedName>
        <fullName evidence="3">DUF4229 domain-containing protein</fullName>
    </submittedName>
</protein>
<dbReference type="Proteomes" id="UP000306544">
    <property type="component" value="Unassembled WGS sequence"/>
</dbReference>
<dbReference type="EMBL" id="VAWA01000020">
    <property type="protein sequence ID" value="TLP72768.1"/>
    <property type="molecule type" value="Genomic_DNA"/>
</dbReference>
<keyword evidence="2" id="KW-1133">Transmembrane helix</keyword>
<evidence type="ECO:0000256" key="2">
    <source>
        <dbReference type="SAM" id="Phobius"/>
    </source>
</evidence>
<keyword evidence="2" id="KW-0472">Membrane</keyword>
<dbReference type="RefSeq" id="WP_138171055.1">
    <property type="nucleotide sequence ID" value="NZ_VAWA01000020.1"/>
</dbReference>